<dbReference type="AlphaFoldDB" id="A0A8X6KNF4"/>
<proteinExistence type="predicted"/>
<protein>
    <submittedName>
        <fullName evidence="1">Uncharacterized protein</fullName>
    </submittedName>
</protein>
<keyword evidence="2" id="KW-1185">Reference proteome</keyword>
<comment type="caution">
    <text evidence="1">The sequence shown here is derived from an EMBL/GenBank/DDBJ whole genome shotgun (WGS) entry which is preliminary data.</text>
</comment>
<gene>
    <name evidence="1" type="ORF">TNCT_68261</name>
</gene>
<dbReference type="Proteomes" id="UP000887116">
    <property type="component" value="Unassembled WGS sequence"/>
</dbReference>
<dbReference type="EMBL" id="BMAO01022345">
    <property type="protein sequence ID" value="GFQ81290.1"/>
    <property type="molecule type" value="Genomic_DNA"/>
</dbReference>
<reference evidence="1" key="1">
    <citation type="submission" date="2020-07" db="EMBL/GenBank/DDBJ databases">
        <title>Multicomponent nature underlies the extraordinary mechanical properties of spider dragline silk.</title>
        <authorList>
            <person name="Kono N."/>
            <person name="Nakamura H."/>
            <person name="Mori M."/>
            <person name="Yoshida Y."/>
            <person name="Ohtoshi R."/>
            <person name="Malay A.D."/>
            <person name="Moran D.A.P."/>
            <person name="Tomita M."/>
            <person name="Numata K."/>
            <person name="Arakawa K."/>
        </authorList>
    </citation>
    <scope>NUCLEOTIDE SEQUENCE</scope>
</reference>
<name>A0A8X6KNF4_TRICU</name>
<accession>A0A8X6KNF4</accession>
<evidence type="ECO:0000313" key="1">
    <source>
        <dbReference type="EMBL" id="GFQ81290.1"/>
    </source>
</evidence>
<organism evidence="1 2">
    <name type="scientific">Trichonephila clavata</name>
    <name type="common">Joro spider</name>
    <name type="synonym">Nephila clavata</name>
    <dbReference type="NCBI Taxonomy" id="2740835"/>
    <lineage>
        <taxon>Eukaryota</taxon>
        <taxon>Metazoa</taxon>
        <taxon>Ecdysozoa</taxon>
        <taxon>Arthropoda</taxon>
        <taxon>Chelicerata</taxon>
        <taxon>Arachnida</taxon>
        <taxon>Araneae</taxon>
        <taxon>Araneomorphae</taxon>
        <taxon>Entelegynae</taxon>
        <taxon>Araneoidea</taxon>
        <taxon>Nephilidae</taxon>
        <taxon>Trichonephila</taxon>
    </lineage>
</organism>
<evidence type="ECO:0000313" key="2">
    <source>
        <dbReference type="Proteomes" id="UP000887116"/>
    </source>
</evidence>
<sequence>MHSTKGGIFKIKKLSGVTLKEECKNHLKILSSKYSQQLNLSHLVSYGECRVDCYLAISREDKVSRYTTLLGDACIEITYYWLQQHGKWMGGVSQVVV</sequence>